<gene>
    <name evidence="4" type="ORF">PAPYR_6399</name>
</gene>
<feature type="compositionally biased region" description="Gly residues" evidence="1">
    <location>
        <begin position="244"/>
        <end position="254"/>
    </location>
</feature>
<keyword evidence="2" id="KW-0812">Transmembrane</keyword>
<sequence>MAHIIYDKETHGWYWSATTNVTSPGEQDQNGVSVYVLSPTTPIGGLVSMGLVGVYVTVGPFLRMYVRGLSQIIIFTDMPSVDRLMALCMDIYLARQEPSERGLQIEETLYRRLIDIYRNPRLIVAYTRIEPGQTGPHDEDGARLAKYKADKAAKLEAKRRARLDKADKAAKLEPKWRARLRRGGGAPGSGGLGISPQQRSGSHLSPSLLAASPAAPGSTLLGSAAGSAAGSTPGMGIADRTPGRSGGSPPGIGQQGLSPAEMWRMAGGTVMRLGNTKNGIGQQGLSPAKMWRMAGGTVMRLGGPAPATTPPPLIDFDATVPTAPAVASVPPPPLHVREESVLNPNHILDGPAEELLRPRPAPQ</sequence>
<keyword evidence="5" id="KW-1185">Reference proteome</keyword>
<accession>A0ABQ8UKK0</accession>
<dbReference type="PANTHER" id="PTHR13167:SF25">
    <property type="entry name" value="PIEZO-TYPE MECHANOSENSITIVE ION CHANNEL COMPONENT"/>
    <property type="match status" value="1"/>
</dbReference>
<proteinExistence type="predicted"/>
<organism evidence="4 5">
    <name type="scientific">Paratrimastix pyriformis</name>
    <dbReference type="NCBI Taxonomy" id="342808"/>
    <lineage>
        <taxon>Eukaryota</taxon>
        <taxon>Metamonada</taxon>
        <taxon>Preaxostyla</taxon>
        <taxon>Paratrimastigidae</taxon>
        <taxon>Paratrimastix</taxon>
    </lineage>
</organism>
<comment type="caution">
    <text evidence="4">The sequence shown here is derived from an EMBL/GenBank/DDBJ whole genome shotgun (WGS) entry which is preliminary data.</text>
</comment>
<keyword evidence="2" id="KW-1133">Transmembrane helix</keyword>
<feature type="region of interest" description="Disordered" evidence="1">
    <location>
        <begin position="173"/>
        <end position="257"/>
    </location>
</feature>
<feature type="compositionally biased region" description="Gly residues" evidence="1">
    <location>
        <begin position="183"/>
        <end position="193"/>
    </location>
</feature>
<evidence type="ECO:0000256" key="1">
    <source>
        <dbReference type="SAM" id="MobiDB-lite"/>
    </source>
</evidence>
<feature type="compositionally biased region" description="Low complexity" evidence="1">
    <location>
        <begin position="194"/>
        <end position="234"/>
    </location>
</feature>
<name>A0ABQ8UKK0_9EUKA</name>
<dbReference type="Proteomes" id="UP001141327">
    <property type="component" value="Unassembled WGS sequence"/>
</dbReference>
<dbReference type="Pfam" id="PF12166">
    <property type="entry name" value="Piezo_cap"/>
    <property type="match status" value="1"/>
</dbReference>
<dbReference type="EMBL" id="JAPMOS010000036">
    <property type="protein sequence ID" value="KAJ4458000.1"/>
    <property type="molecule type" value="Genomic_DNA"/>
</dbReference>
<feature type="region of interest" description="Disordered" evidence="1">
    <location>
        <begin position="341"/>
        <end position="363"/>
    </location>
</feature>
<reference evidence="4" key="1">
    <citation type="journal article" date="2022" name="bioRxiv">
        <title>Genomics of Preaxostyla Flagellates Illuminates Evolutionary Transitions and the Path Towards Mitochondrial Loss.</title>
        <authorList>
            <person name="Novak L.V.F."/>
            <person name="Treitli S.C."/>
            <person name="Pyrih J."/>
            <person name="Halakuc P."/>
            <person name="Pipaliya S.V."/>
            <person name="Vacek V."/>
            <person name="Brzon O."/>
            <person name="Soukal P."/>
            <person name="Eme L."/>
            <person name="Dacks J.B."/>
            <person name="Karnkowska A."/>
            <person name="Elias M."/>
            <person name="Hampl V."/>
        </authorList>
    </citation>
    <scope>NUCLEOTIDE SEQUENCE</scope>
    <source>
        <strain evidence="4">RCP-MX</strain>
    </source>
</reference>
<keyword evidence="2" id="KW-0472">Membrane</keyword>
<dbReference type="InterPro" id="IPR027272">
    <property type="entry name" value="Piezo"/>
</dbReference>
<evidence type="ECO:0000313" key="5">
    <source>
        <dbReference type="Proteomes" id="UP001141327"/>
    </source>
</evidence>
<dbReference type="PANTHER" id="PTHR13167">
    <property type="entry name" value="PIEZO-TYPE MECHANOSENSITIVE ION CHANNEL COMPONENT"/>
    <property type="match status" value="1"/>
</dbReference>
<dbReference type="InterPro" id="IPR031334">
    <property type="entry name" value="Piezo_cap_dom"/>
</dbReference>
<protein>
    <submittedName>
        <fullName evidence="4">Piezo non-specific cation channel</fullName>
    </submittedName>
</protein>
<feature type="transmembrane region" description="Helical" evidence="2">
    <location>
        <begin position="43"/>
        <end position="62"/>
    </location>
</feature>
<evidence type="ECO:0000259" key="3">
    <source>
        <dbReference type="Pfam" id="PF12166"/>
    </source>
</evidence>
<feature type="domain" description="Piezo non-specific cation channel cap" evidence="3">
    <location>
        <begin position="13"/>
        <end position="128"/>
    </location>
</feature>
<evidence type="ECO:0000256" key="2">
    <source>
        <dbReference type="SAM" id="Phobius"/>
    </source>
</evidence>
<evidence type="ECO:0000313" key="4">
    <source>
        <dbReference type="EMBL" id="KAJ4458000.1"/>
    </source>
</evidence>